<dbReference type="SUPFAM" id="SSF54637">
    <property type="entry name" value="Thioesterase/thiol ester dehydrase-isomerase"/>
    <property type="match status" value="1"/>
</dbReference>
<dbReference type="PANTHER" id="PTHR36934:SF1">
    <property type="entry name" value="THIOESTERASE DOMAIN-CONTAINING PROTEIN"/>
    <property type="match status" value="1"/>
</dbReference>
<dbReference type="CDD" id="cd03440">
    <property type="entry name" value="hot_dog"/>
    <property type="match status" value="1"/>
</dbReference>
<dbReference type="Pfam" id="PF22636">
    <property type="entry name" value="FlK"/>
    <property type="match status" value="1"/>
</dbReference>
<dbReference type="InterPro" id="IPR054485">
    <property type="entry name" value="FlK-like_dom"/>
</dbReference>
<dbReference type="Proteomes" id="UP000263642">
    <property type="component" value="Unassembled WGS sequence"/>
</dbReference>
<gene>
    <name evidence="4" type="ORF">DIT97_17300</name>
</gene>
<feature type="binding site" evidence="2">
    <location>
        <position position="115"/>
    </location>
    <ligand>
        <name>substrate</name>
    </ligand>
</feature>
<dbReference type="AlphaFoldDB" id="A0A3D3R733"/>
<evidence type="ECO:0000313" key="4">
    <source>
        <dbReference type="EMBL" id="HCO24694.1"/>
    </source>
</evidence>
<reference evidence="4 5" key="1">
    <citation type="journal article" date="2018" name="Nat. Biotechnol.">
        <title>A standardized bacterial taxonomy based on genome phylogeny substantially revises the tree of life.</title>
        <authorList>
            <person name="Parks D.H."/>
            <person name="Chuvochina M."/>
            <person name="Waite D.W."/>
            <person name="Rinke C."/>
            <person name="Skarshewski A."/>
            <person name="Chaumeil P.A."/>
            <person name="Hugenholtz P."/>
        </authorList>
    </citation>
    <scope>NUCLEOTIDE SEQUENCE [LARGE SCALE GENOMIC DNA]</scope>
    <source>
        <strain evidence="4">UBA9375</strain>
    </source>
</reference>
<dbReference type="PIRSF" id="PIRSF014972">
    <property type="entry name" value="FlK"/>
    <property type="match status" value="1"/>
</dbReference>
<evidence type="ECO:0000259" key="3">
    <source>
        <dbReference type="Pfam" id="PF22636"/>
    </source>
</evidence>
<evidence type="ECO:0000256" key="2">
    <source>
        <dbReference type="PIRSR" id="PIRSR014972-2"/>
    </source>
</evidence>
<protein>
    <submittedName>
        <fullName evidence="4">Thioesterase</fullName>
    </submittedName>
</protein>
<dbReference type="EMBL" id="DQAY01000106">
    <property type="protein sequence ID" value="HCO24694.1"/>
    <property type="molecule type" value="Genomic_DNA"/>
</dbReference>
<organism evidence="4 5">
    <name type="scientific">Gimesia maris</name>
    <dbReference type="NCBI Taxonomy" id="122"/>
    <lineage>
        <taxon>Bacteria</taxon>
        <taxon>Pseudomonadati</taxon>
        <taxon>Planctomycetota</taxon>
        <taxon>Planctomycetia</taxon>
        <taxon>Planctomycetales</taxon>
        <taxon>Planctomycetaceae</taxon>
        <taxon>Gimesia</taxon>
    </lineage>
</organism>
<feature type="active site" evidence="1">
    <location>
        <position position="37"/>
    </location>
</feature>
<comment type="caution">
    <text evidence="4">The sequence shown here is derived from an EMBL/GenBank/DDBJ whole genome shotgun (WGS) entry which is preliminary data.</text>
</comment>
<name>A0A3D3R733_9PLAN</name>
<feature type="active site" evidence="1">
    <location>
        <position position="45"/>
    </location>
</feature>
<sequence>MQGQPPRIGALHSISFEVESSQTITFSCAAEISVLSTPSLIWFLEQAALQFLLPWLDEKSISVGTHVDVEHLAPTPVGATLNCTAQLIFQDGPVYRFKVEAYAGDEKIAKGLHSRRIIQASQLARRLQALETKSRK</sequence>
<feature type="domain" description="Fluoroacetyl-CoA-specific thioesterase-like" evidence="3">
    <location>
        <begin position="18"/>
        <end position="119"/>
    </location>
</feature>
<evidence type="ECO:0000256" key="1">
    <source>
        <dbReference type="PIRSR" id="PIRSR014972-1"/>
    </source>
</evidence>
<dbReference type="InterPro" id="IPR029069">
    <property type="entry name" value="HotDog_dom_sf"/>
</dbReference>
<dbReference type="Gene3D" id="3.10.129.10">
    <property type="entry name" value="Hotdog Thioesterase"/>
    <property type="match status" value="1"/>
</dbReference>
<feature type="binding site" evidence="2">
    <location>
        <position position="64"/>
    </location>
    <ligand>
        <name>substrate</name>
    </ligand>
</feature>
<proteinExistence type="predicted"/>
<accession>A0A3D3R733</accession>
<dbReference type="InterPro" id="IPR025540">
    <property type="entry name" value="FlK"/>
</dbReference>
<feature type="active site" evidence="1">
    <location>
        <position position="71"/>
    </location>
</feature>
<evidence type="ECO:0000313" key="5">
    <source>
        <dbReference type="Proteomes" id="UP000263642"/>
    </source>
</evidence>
<feature type="binding site" evidence="2">
    <location>
        <position position="64"/>
    </location>
    <ligand>
        <name>CoA</name>
        <dbReference type="ChEBI" id="CHEBI:57287"/>
    </ligand>
</feature>
<dbReference type="PANTHER" id="PTHR36934">
    <property type="entry name" value="BLR0278 PROTEIN"/>
    <property type="match status" value="1"/>
</dbReference>